<evidence type="ECO:0000313" key="8">
    <source>
        <dbReference type="Proteomes" id="UP001359559"/>
    </source>
</evidence>
<keyword evidence="4" id="KW-0804">Transcription</keyword>
<feature type="domain" description="WRKY" evidence="6">
    <location>
        <begin position="1"/>
        <end position="62"/>
    </location>
</feature>
<dbReference type="InterPro" id="IPR003657">
    <property type="entry name" value="WRKY_dom"/>
</dbReference>
<gene>
    <name evidence="7" type="ORF">RJT34_32424</name>
</gene>
<protein>
    <recommendedName>
        <fullName evidence="6">WRKY domain-containing protein</fullName>
    </recommendedName>
</protein>
<dbReference type="EMBL" id="JAYKXN010000008">
    <property type="protein sequence ID" value="KAK7264813.1"/>
    <property type="molecule type" value="Genomic_DNA"/>
</dbReference>
<dbReference type="GO" id="GO:0005634">
    <property type="term" value="C:nucleus"/>
    <property type="evidence" value="ECO:0007669"/>
    <property type="project" value="UniProtKB-SubCell"/>
</dbReference>
<evidence type="ECO:0000256" key="3">
    <source>
        <dbReference type="ARBA" id="ARBA00023125"/>
    </source>
</evidence>
<dbReference type="GO" id="GO:0003700">
    <property type="term" value="F:DNA-binding transcription factor activity"/>
    <property type="evidence" value="ECO:0007669"/>
    <property type="project" value="InterPro"/>
</dbReference>
<evidence type="ECO:0000256" key="1">
    <source>
        <dbReference type="ARBA" id="ARBA00004123"/>
    </source>
</evidence>
<keyword evidence="3" id="KW-0238">DNA-binding</keyword>
<dbReference type="Proteomes" id="UP001359559">
    <property type="component" value="Unassembled WGS sequence"/>
</dbReference>
<dbReference type="PANTHER" id="PTHR31429:SF64">
    <property type="entry name" value="TRANSCRIPTION FACTOR WRKY FAMILY-RELATED"/>
    <property type="match status" value="1"/>
</dbReference>
<accession>A0AAN9F3X9</accession>
<reference evidence="7 8" key="1">
    <citation type="submission" date="2024-01" db="EMBL/GenBank/DDBJ databases">
        <title>The genomes of 5 underutilized Papilionoideae crops provide insights into root nodulation and disease resistance.</title>
        <authorList>
            <person name="Yuan L."/>
        </authorList>
    </citation>
    <scope>NUCLEOTIDE SEQUENCE [LARGE SCALE GENOMIC DNA]</scope>
    <source>
        <strain evidence="7">LY-2023</strain>
        <tissue evidence="7">Leaf</tissue>
    </source>
</reference>
<dbReference type="Gene3D" id="2.20.25.80">
    <property type="entry name" value="WRKY domain"/>
    <property type="match status" value="1"/>
</dbReference>
<dbReference type="PROSITE" id="PS50811">
    <property type="entry name" value="WRKY"/>
    <property type="match status" value="1"/>
</dbReference>
<evidence type="ECO:0000256" key="5">
    <source>
        <dbReference type="ARBA" id="ARBA00023242"/>
    </source>
</evidence>
<keyword evidence="5" id="KW-0539">Nucleus</keyword>
<dbReference type="SUPFAM" id="SSF118290">
    <property type="entry name" value="WRKY DNA-binding domain"/>
    <property type="match status" value="1"/>
</dbReference>
<sequence length="241" mass="26218">MGDGCQWRKYGQKIAKGNPCPRAYYRCNMGTSCPVRKQVQRCAVDETVLITTYEGNHNHSLPPTAKSIASTTSAALDMFLSRSTTSSNGTTLSNPSFFSSLSSSASTGFATFYPSASCPTVTLDLTQNSNNCFQFPRAISSNHLQPFHGYPQQSEALYLSSKLPNMIPSEENLGLVEVISAAIAKDPSLKAALDAVVSSLTRDTQNINNHCQLRSEYDPSPKMSEEVVQHQLCTTDESIQS</sequence>
<evidence type="ECO:0000313" key="7">
    <source>
        <dbReference type="EMBL" id="KAK7264813.1"/>
    </source>
</evidence>
<keyword evidence="2" id="KW-0805">Transcription regulation</keyword>
<dbReference type="SMART" id="SM00774">
    <property type="entry name" value="WRKY"/>
    <property type="match status" value="1"/>
</dbReference>
<comment type="caution">
    <text evidence="7">The sequence shown here is derived from an EMBL/GenBank/DDBJ whole genome shotgun (WGS) entry which is preliminary data.</text>
</comment>
<evidence type="ECO:0000259" key="6">
    <source>
        <dbReference type="PROSITE" id="PS50811"/>
    </source>
</evidence>
<comment type="subcellular location">
    <subcellularLocation>
        <location evidence="1">Nucleus</location>
    </subcellularLocation>
</comment>
<dbReference type="InterPro" id="IPR036576">
    <property type="entry name" value="WRKY_dom_sf"/>
</dbReference>
<dbReference type="PANTHER" id="PTHR31429">
    <property type="entry name" value="WRKY TRANSCRIPTION FACTOR 36-RELATED"/>
    <property type="match status" value="1"/>
</dbReference>
<evidence type="ECO:0000256" key="4">
    <source>
        <dbReference type="ARBA" id="ARBA00023163"/>
    </source>
</evidence>
<organism evidence="7 8">
    <name type="scientific">Clitoria ternatea</name>
    <name type="common">Butterfly pea</name>
    <dbReference type="NCBI Taxonomy" id="43366"/>
    <lineage>
        <taxon>Eukaryota</taxon>
        <taxon>Viridiplantae</taxon>
        <taxon>Streptophyta</taxon>
        <taxon>Embryophyta</taxon>
        <taxon>Tracheophyta</taxon>
        <taxon>Spermatophyta</taxon>
        <taxon>Magnoliopsida</taxon>
        <taxon>eudicotyledons</taxon>
        <taxon>Gunneridae</taxon>
        <taxon>Pentapetalae</taxon>
        <taxon>rosids</taxon>
        <taxon>fabids</taxon>
        <taxon>Fabales</taxon>
        <taxon>Fabaceae</taxon>
        <taxon>Papilionoideae</taxon>
        <taxon>50 kb inversion clade</taxon>
        <taxon>NPAAA clade</taxon>
        <taxon>indigoferoid/millettioid clade</taxon>
        <taxon>Phaseoleae</taxon>
        <taxon>Clitoria</taxon>
    </lineage>
</organism>
<dbReference type="Pfam" id="PF03106">
    <property type="entry name" value="WRKY"/>
    <property type="match status" value="1"/>
</dbReference>
<proteinExistence type="predicted"/>
<evidence type="ECO:0000256" key="2">
    <source>
        <dbReference type="ARBA" id="ARBA00023015"/>
    </source>
</evidence>
<name>A0AAN9F3X9_CLITE</name>
<dbReference type="AlphaFoldDB" id="A0AAN9F3X9"/>
<dbReference type="GO" id="GO:0043565">
    <property type="term" value="F:sequence-specific DNA binding"/>
    <property type="evidence" value="ECO:0007669"/>
    <property type="project" value="InterPro"/>
</dbReference>
<dbReference type="InterPro" id="IPR044810">
    <property type="entry name" value="WRKY_plant"/>
</dbReference>
<keyword evidence="8" id="KW-1185">Reference proteome</keyword>